<dbReference type="SUPFAM" id="SSF56436">
    <property type="entry name" value="C-type lectin-like"/>
    <property type="match status" value="1"/>
</dbReference>
<dbReference type="PANTHER" id="PTHR45784:SF8">
    <property type="entry name" value="C-TYPE MANNOSE RECEPTOR 2-RELATED"/>
    <property type="match status" value="1"/>
</dbReference>
<name>A0ABV0YIN7_9TELE</name>
<dbReference type="Proteomes" id="UP001469553">
    <property type="component" value="Unassembled WGS sequence"/>
</dbReference>
<comment type="caution">
    <text evidence="2">The sequence shown here is derived from an EMBL/GenBank/DDBJ whole genome shotgun (WGS) entry which is preliminary data.</text>
</comment>
<dbReference type="PROSITE" id="PS50041">
    <property type="entry name" value="C_TYPE_LECTIN_2"/>
    <property type="match status" value="1"/>
</dbReference>
<accession>A0ABV0YIN7</accession>
<protein>
    <recommendedName>
        <fullName evidence="1">C-type lectin domain-containing protein</fullName>
    </recommendedName>
</protein>
<dbReference type="Pfam" id="PF00059">
    <property type="entry name" value="Lectin_C"/>
    <property type="match status" value="1"/>
</dbReference>
<reference evidence="2 3" key="1">
    <citation type="submission" date="2021-06" db="EMBL/GenBank/DDBJ databases">
        <authorList>
            <person name="Palmer J.M."/>
        </authorList>
    </citation>
    <scope>NUCLEOTIDE SEQUENCE [LARGE SCALE GENOMIC DNA]</scope>
    <source>
        <strain evidence="2 3">AS_MEX2019</strain>
        <tissue evidence="2">Muscle</tissue>
    </source>
</reference>
<sequence length="157" mass="17883">MTKKMASQNCDDLLPFICIEHSMVLVKENKSWEEALEHCRGLSSLTDTNVRYDFLSLQPQDELDFIMNKVMRAESVEVWIGLRFLAGDWLWVNGADMLHADLPLCPTRGRHCGVLSKTSAGSVEGEENVQPSSSRTVWVMWQDNDLMWTSMPPPPKK</sequence>
<dbReference type="InterPro" id="IPR016186">
    <property type="entry name" value="C-type_lectin-like/link_sf"/>
</dbReference>
<dbReference type="PANTHER" id="PTHR45784">
    <property type="entry name" value="C-TYPE LECTIN DOMAIN FAMILY 20 MEMBER A-RELATED"/>
    <property type="match status" value="1"/>
</dbReference>
<dbReference type="InterPro" id="IPR016187">
    <property type="entry name" value="CTDL_fold"/>
</dbReference>
<dbReference type="EMBL" id="JAHRIP010033858">
    <property type="protein sequence ID" value="MEQ2293699.1"/>
    <property type="molecule type" value="Genomic_DNA"/>
</dbReference>
<proteinExistence type="predicted"/>
<evidence type="ECO:0000313" key="2">
    <source>
        <dbReference type="EMBL" id="MEQ2293699.1"/>
    </source>
</evidence>
<evidence type="ECO:0000259" key="1">
    <source>
        <dbReference type="PROSITE" id="PS50041"/>
    </source>
</evidence>
<gene>
    <name evidence="2" type="ORF">AMECASPLE_036197</name>
</gene>
<dbReference type="Gene3D" id="3.10.100.10">
    <property type="entry name" value="Mannose-Binding Protein A, subunit A"/>
    <property type="match status" value="1"/>
</dbReference>
<keyword evidence="3" id="KW-1185">Reference proteome</keyword>
<evidence type="ECO:0000313" key="3">
    <source>
        <dbReference type="Proteomes" id="UP001469553"/>
    </source>
</evidence>
<dbReference type="InterPro" id="IPR001304">
    <property type="entry name" value="C-type_lectin-like"/>
</dbReference>
<organism evidence="2 3">
    <name type="scientific">Ameca splendens</name>
    <dbReference type="NCBI Taxonomy" id="208324"/>
    <lineage>
        <taxon>Eukaryota</taxon>
        <taxon>Metazoa</taxon>
        <taxon>Chordata</taxon>
        <taxon>Craniata</taxon>
        <taxon>Vertebrata</taxon>
        <taxon>Euteleostomi</taxon>
        <taxon>Actinopterygii</taxon>
        <taxon>Neopterygii</taxon>
        <taxon>Teleostei</taxon>
        <taxon>Neoteleostei</taxon>
        <taxon>Acanthomorphata</taxon>
        <taxon>Ovalentaria</taxon>
        <taxon>Atherinomorphae</taxon>
        <taxon>Cyprinodontiformes</taxon>
        <taxon>Goodeidae</taxon>
        <taxon>Ameca</taxon>
    </lineage>
</organism>
<feature type="domain" description="C-type lectin" evidence="1">
    <location>
        <begin position="25"/>
        <end position="115"/>
    </location>
</feature>